<keyword evidence="1" id="KW-0472">Membrane</keyword>
<organism evidence="2 3">
    <name type="scientific">Siminovitchia sediminis</name>
    <dbReference type="NCBI Taxonomy" id="1274353"/>
    <lineage>
        <taxon>Bacteria</taxon>
        <taxon>Bacillati</taxon>
        <taxon>Bacillota</taxon>
        <taxon>Bacilli</taxon>
        <taxon>Bacillales</taxon>
        <taxon>Bacillaceae</taxon>
        <taxon>Siminovitchia</taxon>
    </lineage>
</organism>
<name>A0ABW4KNF4_9BACI</name>
<evidence type="ECO:0000313" key="3">
    <source>
        <dbReference type="Proteomes" id="UP001597301"/>
    </source>
</evidence>
<dbReference type="Proteomes" id="UP001597301">
    <property type="component" value="Unassembled WGS sequence"/>
</dbReference>
<keyword evidence="3" id="KW-1185">Reference proteome</keyword>
<reference evidence="3" key="1">
    <citation type="journal article" date="2019" name="Int. J. Syst. Evol. Microbiol.">
        <title>The Global Catalogue of Microorganisms (GCM) 10K type strain sequencing project: providing services to taxonomists for standard genome sequencing and annotation.</title>
        <authorList>
            <consortium name="The Broad Institute Genomics Platform"/>
            <consortium name="The Broad Institute Genome Sequencing Center for Infectious Disease"/>
            <person name="Wu L."/>
            <person name="Ma J."/>
        </authorList>
    </citation>
    <scope>NUCLEOTIDE SEQUENCE [LARGE SCALE GENOMIC DNA]</scope>
    <source>
        <strain evidence="3">CGMCC 1.12295</strain>
    </source>
</reference>
<dbReference type="RefSeq" id="WP_380776538.1">
    <property type="nucleotide sequence ID" value="NZ_JBHUEO010000120.1"/>
</dbReference>
<keyword evidence="1" id="KW-0812">Transmembrane</keyword>
<evidence type="ECO:0000313" key="2">
    <source>
        <dbReference type="EMBL" id="MFD1708771.1"/>
    </source>
</evidence>
<gene>
    <name evidence="2" type="ORF">ACFSCZ_19025</name>
</gene>
<protein>
    <recommendedName>
        <fullName evidence="4">Type II secretion system protein</fullName>
    </recommendedName>
</protein>
<dbReference type="EMBL" id="JBHUEO010000120">
    <property type="protein sequence ID" value="MFD1708771.1"/>
    <property type="molecule type" value="Genomic_DNA"/>
</dbReference>
<evidence type="ECO:0000256" key="1">
    <source>
        <dbReference type="SAM" id="Phobius"/>
    </source>
</evidence>
<keyword evidence="1" id="KW-1133">Transmembrane helix</keyword>
<proteinExistence type="predicted"/>
<comment type="caution">
    <text evidence="2">The sequence shown here is derived from an EMBL/GenBank/DDBJ whole genome shotgun (WGS) entry which is preliminary data.</text>
</comment>
<evidence type="ECO:0008006" key="4">
    <source>
        <dbReference type="Google" id="ProtNLM"/>
    </source>
</evidence>
<feature type="transmembrane region" description="Helical" evidence="1">
    <location>
        <begin position="19"/>
        <end position="38"/>
    </location>
</feature>
<accession>A0ABW4KNF4</accession>
<sequence>MKAGKIIFTNERGATLAELLASVILITLILTVLITIFIQSAKTNKISEHILNATYLAQTEMEHIYSASLDTPYTSREAAITTLGYTQKPEREGWLVFERRPIEGEQLVIRVRLQSEELKKNLNRIVVEVLEGSDHQLRAKMEHVLRWKDEAG</sequence>